<accession>A0A8J6B5N0</accession>
<organism evidence="3 4">
    <name type="scientific">Carpediemonas membranifera</name>
    <dbReference type="NCBI Taxonomy" id="201153"/>
    <lineage>
        <taxon>Eukaryota</taxon>
        <taxon>Metamonada</taxon>
        <taxon>Carpediemonas-like organisms</taxon>
        <taxon>Carpediemonas</taxon>
    </lineage>
</organism>
<keyword evidence="2" id="KW-0472">Membrane</keyword>
<reference evidence="3" key="1">
    <citation type="submission" date="2021-05" db="EMBL/GenBank/DDBJ databases">
        <title>A free-living protist that lacks canonical eukaryotic 1 DNA replication and segregation systems.</title>
        <authorList>
            <person name="Salas-Leiva D.E."/>
            <person name="Tromer E.C."/>
            <person name="Curtis B.A."/>
            <person name="Jerlstrom-Hultqvist J."/>
            <person name="Kolisko M."/>
            <person name="Yi Z."/>
            <person name="Salas-Leiva J.S."/>
            <person name="Gallot-Lavallee L."/>
            <person name="Kops G.J.P.L."/>
            <person name="Archibald J.M."/>
            <person name="Simpson A.G.B."/>
            <person name="Roger A.J."/>
        </authorList>
    </citation>
    <scope>NUCLEOTIDE SEQUENCE</scope>
    <source>
        <strain evidence="3">BICM</strain>
    </source>
</reference>
<gene>
    <name evidence="3" type="ORF">J8273_2535</name>
</gene>
<sequence>MSFIAAIKQGKIPSVTPEVAIMMIILNIVPLTGLGTLIAAYVAEPKDKDIIQLGFFQLLLDVPWFVVLFPLMMIPIVNIVVLPIWFACIFLYLAIRLANLVLGVFLGIKTYTAASQARGPTMPPAYPPQQYNPVVQPAPRQMPVQAQGQPQQYAQPVQYQ</sequence>
<dbReference type="AlphaFoldDB" id="A0A8J6B5N0"/>
<protein>
    <submittedName>
        <fullName evidence="3">Uncharacterized protein</fullName>
    </submittedName>
</protein>
<evidence type="ECO:0000256" key="2">
    <source>
        <dbReference type="SAM" id="Phobius"/>
    </source>
</evidence>
<evidence type="ECO:0000256" key="1">
    <source>
        <dbReference type="SAM" id="MobiDB-lite"/>
    </source>
</evidence>
<dbReference type="Proteomes" id="UP000717585">
    <property type="component" value="Unassembled WGS sequence"/>
</dbReference>
<feature type="transmembrane region" description="Helical" evidence="2">
    <location>
        <begin position="55"/>
        <end position="78"/>
    </location>
</feature>
<evidence type="ECO:0000313" key="3">
    <source>
        <dbReference type="EMBL" id="KAG9396183.1"/>
    </source>
</evidence>
<dbReference type="EMBL" id="JAHDYR010000007">
    <property type="protein sequence ID" value="KAG9396183.1"/>
    <property type="molecule type" value="Genomic_DNA"/>
</dbReference>
<comment type="caution">
    <text evidence="3">The sequence shown here is derived from an EMBL/GenBank/DDBJ whole genome shotgun (WGS) entry which is preliminary data.</text>
</comment>
<evidence type="ECO:0000313" key="4">
    <source>
        <dbReference type="Proteomes" id="UP000717585"/>
    </source>
</evidence>
<proteinExistence type="predicted"/>
<keyword evidence="2" id="KW-0812">Transmembrane</keyword>
<feature type="transmembrane region" description="Helical" evidence="2">
    <location>
        <begin position="20"/>
        <end position="43"/>
    </location>
</feature>
<keyword evidence="4" id="KW-1185">Reference proteome</keyword>
<feature type="transmembrane region" description="Helical" evidence="2">
    <location>
        <begin position="84"/>
        <end position="108"/>
    </location>
</feature>
<keyword evidence="2" id="KW-1133">Transmembrane helix</keyword>
<name>A0A8J6B5N0_9EUKA</name>
<feature type="region of interest" description="Disordered" evidence="1">
    <location>
        <begin position="140"/>
        <end position="160"/>
    </location>
</feature>